<evidence type="ECO:0000256" key="5">
    <source>
        <dbReference type="ARBA" id="ARBA00023204"/>
    </source>
</evidence>
<dbReference type="Gene3D" id="1.10.340.30">
    <property type="entry name" value="Hypothetical protein, domain 2"/>
    <property type="match status" value="1"/>
</dbReference>
<evidence type="ECO:0000313" key="11">
    <source>
        <dbReference type="EMBL" id="SHJ57370.1"/>
    </source>
</evidence>
<evidence type="ECO:0000256" key="3">
    <source>
        <dbReference type="ARBA" id="ARBA00022763"/>
    </source>
</evidence>
<keyword evidence="5" id="KW-0234">DNA repair</keyword>
<dbReference type="SUPFAM" id="SSF55945">
    <property type="entry name" value="TATA-box binding protein-like"/>
    <property type="match status" value="1"/>
</dbReference>
<protein>
    <recommendedName>
        <fullName evidence="2">DNA-(apurinic or apyrimidinic site) lyase</fullName>
        <ecNumber evidence="2">4.2.99.18</ecNumber>
    </recommendedName>
</protein>
<keyword evidence="3" id="KW-0227">DNA damage</keyword>
<dbReference type="SUPFAM" id="SSF48150">
    <property type="entry name" value="DNA-glycosylase"/>
    <property type="match status" value="1"/>
</dbReference>
<dbReference type="SMART" id="SM00478">
    <property type="entry name" value="ENDO3c"/>
    <property type="match status" value="1"/>
</dbReference>
<dbReference type="Gene3D" id="3.30.310.260">
    <property type="match status" value="1"/>
</dbReference>
<gene>
    <name evidence="11" type="ORF">SAMN02745248_00441</name>
</gene>
<dbReference type="InterPro" id="IPR023170">
    <property type="entry name" value="HhH_base_excis_C"/>
</dbReference>
<dbReference type="Pfam" id="PF00730">
    <property type="entry name" value="HhH-GPD"/>
    <property type="match status" value="1"/>
</dbReference>
<evidence type="ECO:0000259" key="10">
    <source>
        <dbReference type="SMART" id="SM00478"/>
    </source>
</evidence>
<keyword evidence="12" id="KW-1185">Reference proteome</keyword>
<dbReference type="OrthoDB" id="9798522at2"/>
<evidence type="ECO:0000256" key="4">
    <source>
        <dbReference type="ARBA" id="ARBA00022801"/>
    </source>
</evidence>
<dbReference type="Proteomes" id="UP000183952">
    <property type="component" value="Unassembled WGS sequence"/>
</dbReference>
<comment type="catalytic activity">
    <reaction evidence="9">
        <text>2'-deoxyribonucleotide-(2'-deoxyribose 5'-phosphate)-2'-deoxyribonucleotide-DNA = a 3'-end 2'-deoxyribonucleotide-(2,3-dehydro-2,3-deoxyribose 5'-phosphate)-DNA + a 5'-end 5'-phospho-2'-deoxyribonucleoside-DNA + H(+)</text>
        <dbReference type="Rhea" id="RHEA:66592"/>
        <dbReference type="Rhea" id="RHEA-COMP:13180"/>
        <dbReference type="Rhea" id="RHEA-COMP:16897"/>
        <dbReference type="Rhea" id="RHEA-COMP:17067"/>
        <dbReference type="ChEBI" id="CHEBI:15378"/>
        <dbReference type="ChEBI" id="CHEBI:136412"/>
        <dbReference type="ChEBI" id="CHEBI:157695"/>
        <dbReference type="ChEBI" id="CHEBI:167181"/>
        <dbReference type="EC" id="4.2.99.18"/>
    </reaction>
</comment>
<dbReference type="PANTHER" id="PTHR10242:SF2">
    <property type="entry name" value="N-GLYCOSYLASE_DNA LYASE"/>
    <property type="match status" value="1"/>
</dbReference>
<dbReference type="GO" id="GO:0008534">
    <property type="term" value="F:oxidized purine nucleobase lesion DNA N-glycosylase activity"/>
    <property type="evidence" value="ECO:0007669"/>
    <property type="project" value="InterPro"/>
</dbReference>
<evidence type="ECO:0000256" key="7">
    <source>
        <dbReference type="ARBA" id="ARBA00023268"/>
    </source>
</evidence>
<feature type="domain" description="HhH-GPD" evidence="10">
    <location>
        <begin position="127"/>
        <end position="289"/>
    </location>
</feature>
<keyword evidence="4" id="KW-0378">Hydrolase</keyword>
<dbReference type="InterPro" id="IPR052054">
    <property type="entry name" value="Oxidative_DNA_repair_enzyme"/>
</dbReference>
<dbReference type="GO" id="GO:0140078">
    <property type="term" value="F:class I DNA-(apurinic or apyrimidinic site) endonuclease activity"/>
    <property type="evidence" value="ECO:0007669"/>
    <property type="project" value="UniProtKB-EC"/>
</dbReference>
<evidence type="ECO:0000313" key="12">
    <source>
        <dbReference type="Proteomes" id="UP000183952"/>
    </source>
</evidence>
<dbReference type="GO" id="GO:0003684">
    <property type="term" value="F:damaged DNA binding"/>
    <property type="evidence" value="ECO:0007669"/>
    <property type="project" value="InterPro"/>
</dbReference>
<name>A0A1M6KEJ0_9CLOT</name>
<comment type="similarity">
    <text evidence="1">Belongs to the type-1 OGG1 family.</text>
</comment>
<evidence type="ECO:0000256" key="9">
    <source>
        <dbReference type="ARBA" id="ARBA00044632"/>
    </source>
</evidence>
<evidence type="ECO:0000256" key="6">
    <source>
        <dbReference type="ARBA" id="ARBA00023239"/>
    </source>
</evidence>
<keyword evidence="8" id="KW-0326">Glycosidase</keyword>
<dbReference type="CDD" id="cd00056">
    <property type="entry name" value="ENDO3c"/>
    <property type="match status" value="1"/>
</dbReference>
<evidence type="ECO:0000256" key="2">
    <source>
        <dbReference type="ARBA" id="ARBA00012720"/>
    </source>
</evidence>
<keyword evidence="7" id="KW-0511">Multifunctional enzyme</keyword>
<dbReference type="Pfam" id="PF07934">
    <property type="entry name" value="OGG_N"/>
    <property type="match status" value="1"/>
</dbReference>
<sequence>MDCRDYQCIKNNIEGIIIKNVKNFNLHHVFECGQCFRWHETKTGSYVGVAFGRVVEVRKVCQDVIIKNSSIEEFHSIWEEYFDLKTNYGDIKRILSNDPVLKESIEFGQGIRILKQDPFELTISFIISANNRIPMIKKAIQKICETWGKPLEYDGEIYYTFPTAQELKDATVEDMEKCGTGFRAKYIIDTIGKINRNEMDLKEIKLLDDDECHKKMQEFMGVGPKVSDCIILFSMQKYSAFPVDVWVKRAMQHFYLAPDISLPKIRLFAREKFGDLSGFAQQYLFYWARENRII</sequence>
<keyword evidence="6 11" id="KW-0456">Lyase</keyword>
<evidence type="ECO:0000256" key="1">
    <source>
        <dbReference type="ARBA" id="ARBA00010679"/>
    </source>
</evidence>
<accession>A0A1M6KEJ0</accession>
<dbReference type="GO" id="GO:0006284">
    <property type="term" value="P:base-excision repair"/>
    <property type="evidence" value="ECO:0007669"/>
    <property type="project" value="InterPro"/>
</dbReference>
<dbReference type="EMBL" id="FRAD01000004">
    <property type="protein sequence ID" value="SHJ57370.1"/>
    <property type="molecule type" value="Genomic_DNA"/>
</dbReference>
<dbReference type="GO" id="GO:0006289">
    <property type="term" value="P:nucleotide-excision repair"/>
    <property type="evidence" value="ECO:0007669"/>
    <property type="project" value="InterPro"/>
</dbReference>
<dbReference type="InterPro" id="IPR012904">
    <property type="entry name" value="OGG_N"/>
</dbReference>
<dbReference type="PANTHER" id="PTHR10242">
    <property type="entry name" value="8-OXOGUANINE DNA GLYCOSYLASE"/>
    <property type="match status" value="1"/>
</dbReference>
<dbReference type="Gene3D" id="1.10.1670.10">
    <property type="entry name" value="Helix-hairpin-Helix base-excision DNA repair enzymes (C-terminal)"/>
    <property type="match status" value="1"/>
</dbReference>
<proteinExistence type="inferred from homology"/>
<dbReference type="EC" id="4.2.99.18" evidence="2"/>
<reference evidence="11 12" key="1">
    <citation type="submission" date="2016-11" db="EMBL/GenBank/DDBJ databases">
        <authorList>
            <person name="Jaros S."/>
            <person name="Januszkiewicz K."/>
            <person name="Wedrychowicz H."/>
        </authorList>
    </citation>
    <scope>NUCLEOTIDE SEQUENCE [LARGE SCALE GENOMIC DNA]</scope>
    <source>
        <strain evidence="11 12">DSM 3090</strain>
    </source>
</reference>
<evidence type="ECO:0000256" key="8">
    <source>
        <dbReference type="ARBA" id="ARBA00023295"/>
    </source>
</evidence>
<dbReference type="AlphaFoldDB" id="A0A1M6KEJ0"/>
<dbReference type="InterPro" id="IPR011257">
    <property type="entry name" value="DNA_glycosylase"/>
</dbReference>
<dbReference type="InterPro" id="IPR003265">
    <property type="entry name" value="HhH-GPD_domain"/>
</dbReference>
<organism evidence="11 12">
    <name type="scientific">Hathewaya proteolytica DSM 3090</name>
    <dbReference type="NCBI Taxonomy" id="1121331"/>
    <lineage>
        <taxon>Bacteria</taxon>
        <taxon>Bacillati</taxon>
        <taxon>Bacillota</taxon>
        <taxon>Clostridia</taxon>
        <taxon>Eubacteriales</taxon>
        <taxon>Clostridiaceae</taxon>
        <taxon>Hathewaya</taxon>
    </lineage>
</organism>
<dbReference type="RefSeq" id="WP_072902058.1">
    <property type="nucleotide sequence ID" value="NZ_FRAD01000004.1"/>
</dbReference>
<dbReference type="STRING" id="1121331.SAMN02745248_00441"/>